<gene>
    <name evidence="1" type="ORF">PHYPA_007390</name>
</gene>
<evidence type="ECO:0000313" key="2">
    <source>
        <dbReference type="EnsemblPlants" id="Pp3c5_7948V3.1"/>
    </source>
</evidence>
<dbReference type="Gramene" id="Pp3c5_7948V3.1">
    <property type="protein sequence ID" value="Pp3c5_7948V3.1"/>
    <property type="gene ID" value="Pp3c5_7948"/>
</dbReference>
<reference evidence="1 3" key="2">
    <citation type="journal article" date="2018" name="Plant J.">
        <title>The Physcomitrella patens chromosome-scale assembly reveals moss genome structure and evolution.</title>
        <authorList>
            <person name="Lang D."/>
            <person name="Ullrich K.K."/>
            <person name="Murat F."/>
            <person name="Fuchs J."/>
            <person name="Jenkins J."/>
            <person name="Haas F.B."/>
            <person name="Piednoel M."/>
            <person name="Gundlach H."/>
            <person name="Van Bel M."/>
            <person name="Meyberg R."/>
            <person name="Vives C."/>
            <person name="Morata J."/>
            <person name="Symeonidi A."/>
            <person name="Hiss M."/>
            <person name="Muchero W."/>
            <person name="Kamisugi Y."/>
            <person name="Saleh O."/>
            <person name="Blanc G."/>
            <person name="Decker E.L."/>
            <person name="van Gessel N."/>
            <person name="Grimwood J."/>
            <person name="Hayes R.D."/>
            <person name="Graham S.W."/>
            <person name="Gunter L.E."/>
            <person name="McDaniel S.F."/>
            <person name="Hoernstein S.N.W."/>
            <person name="Larsson A."/>
            <person name="Li F.W."/>
            <person name="Perroud P.F."/>
            <person name="Phillips J."/>
            <person name="Ranjan P."/>
            <person name="Rokshar D.S."/>
            <person name="Rothfels C.J."/>
            <person name="Schneider L."/>
            <person name="Shu S."/>
            <person name="Stevenson D.W."/>
            <person name="Thummler F."/>
            <person name="Tillich M."/>
            <person name="Villarreal Aguilar J.C."/>
            <person name="Widiez T."/>
            <person name="Wong G.K."/>
            <person name="Wymore A."/>
            <person name="Zhang Y."/>
            <person name="Zimmer A.D."/>
            <person name="Quatrano R.S."/>
            <person name="Mayer K.F.X."/>
            <person name="Goodstein D."/>
            <person name="Casacuberta J.M."/>
            <person name="Vandepoele K."/>
            <person name="Reski R."/>
            <person name="Cuming A.C."/>
            <person name="Tuskan G.A."/>
            <person name="Maumus F."/>
            <person name="Salse J."/>
            <person name="Schmutz J."/>
            <person name="Rensing S.A."/>
        </authorList>
    </citation>
    <scope>NUCLEOTIDE SEQUENCE [LARGE SCALE GENOMIC DNA]</scope>
    <source>
        <strain evidence="2 3">cv. Gransden 2004</strain>
    </source>
</reference>
<protein>
    <submittedName>
        <fullName evidence="1 2">Uncharacterized protein</fullName>
    </submittedName>
</protein>
<evidence type="ECO:0000313" key="3">
    <source>
        <dbReference type="Proteomes" id="UP000006727"/>
    </source>
</evidence>
<reference evidence="1 3" key="1">
    <citation type="journal article" date="2008" name="Science">
        <title>The Physcomitrella genome reveals evolutionary insights into the conquest of land by plants.</title>
        <authorList>
            <person name="Rensing S."/>
            <person name="Lang D."/>
            <person name="Zimmer A."/>
            <person name="Terry A."/>
            <person name="Salamov A."/>
            <person name="Shapiro H."/>
            <person name="Nishiyama T."/>
            <person name="Perroud P.-F."/>
            <person name="Lindquist E."/>
            <person name="Kamisugi Y."/>
            <person name="Tanahashi T."/>
            <person name="Sakakibara K."/>
            <person name="Fujita T."/>
            <person name="Oishi K."/>
            <person name="Shin-I T."/>
            <person name="Kuroki Y."/>
            <person name="Toyoda A."/>
            <person name="Suzuki Y."/>
            <person name="Hashimoto A."/>
            <person name="Yamaguchi K."/>
            <person name="Sugano A."/>
            <person name="Kohara Y."/>
            <person name="Fujiyama A."/>
            <person name="Anterola A."/>
            <person name="Aoki S."/>
            <person name="Ashton N."/>
            <person name="Barbazuk W.B."/>
            <person name="Barker E."/>
            <person name="Bennetzen J."/>
            <person name="Bezanilla M."/>
            <person name="Blankenship R."/>
            <person name="Cho S.H."/>
            <person name="Dutcher S."/>
            <person name="Estelle M."/>
            <person name="Fawcett J.A."/>
            <person name="Gundlach H."/>
            <person name="Hanada K."/>
            <person name="Heyl A."/>
            <person name="Hicks K.A."/>
            <person name="Hugh J."/>
            <person name="Lohr M."/>
            <person name="Mayer K."/>
            <person name="Melkozernov A."/>
            <person name="Murata T."/>
            <person name="Nelson D."/>
            <person name="Pils B."/>
            <person name="Prigge M."/>
            <person name="Reiss B."/>
            <person name="Renner T."/>
            <person name="Rombauts S."/>
            <person name="Rushton P."/>
            <person name="Sanderfoot A."/>
            <person name="Schween G."/>
            <person name="Shiu S.-H."/>
            <person name="Stueber K."/>
            <person name="Theodoulou F.L."/>
            <person name="Tu H."/>
            <person name="Van de Peer Y."/>
            <person name="Verrier P.J."/>
            <person name="Waters E."/>
            <person name="Wood A."/>
            <person name="Yang L."/>
            <person name="Cove D."/>
            <person name="Cuming A."/>
            <person name="Hasebe M."/>
            <person name="Lucas S."/>
            <person name="Mishler D.B."/>
            <person name="Reski R."/>
            <person name="Grigoriev I."/>
            <person name="Quatrano R.S."/>
            <person name="Boore J.L."/>
        </authorList>
    </citation>
    <scope>NUCLEOTIDE SEQUENCE [LARGE SCALE GENOMIC DNA]</scope>
    <source>
        <strain evidence="2 3">cv. Gransden 2004</strain>
    </source>
</reference>
<dbReference type="EMBL" id="ABEU02000005">
    <property type="protein sequence ID" value="PNR53715.1"/>
    <property type="molecule type" value="Genomic_DNA"/>
</dbReference>
<dbReference type="EnsemblPlants" id="Pp3c5_7948V3.1">
    <property type="protein sequence ID" value="Pp3c5_7948V3.1"/>
    <property type="gene ID" value="Pp3c5_7948"/>
</dbReference>
<accession>A0A2K1KIX5</accession>
<sequence length="37" mass="4117">MRNVCVVAVPLGAVLWILGIFDPTHSFGGTRCWRGWT</sequence>
<reference evidence="2" key="3">
    <citation type="submission" date="2020-12" db="UniProtKB">
        <authorList>
            <consortium name="EnsemblPlants"/>
        </authorList>
    </citation>
    <scope>IDENTIFICATION</scope>
</reference>
<proteinExistence type="predicted"/>
<dbReference type="InParanoid" id="A0A2K1KIX5"/>
<name>A0A2K1KIX5_PHYPA</name>
<organism evidence="1">
    <name type="scientific">Physcomitrium patens</name>
    <name type="common">Spreading-leaved earth moss</name>
    <name type="synonym">Physcomitrella patens</name>
    <dbReference type="NCBI Taxonomy" id="3218"/>
    <lineage>
        <taxon>Eukaryota</taxon>
        <taxon>Viridiplantae</taxon>
        <taxon>Streptophyta</taxon>
        <taxon>Embryophyta</taxon>
        <taxon>Bryophyta</taxon>
        <taxon>Bryophytina</taxon>
        <taxon>Bryopsida</taxon>
        <taxon>Funariidae</taxon>
        <taxon>Funariales</taxon>
        <taxon>Funariaceae</taxon>
        <taxon>Physcomitrium</taxon>
    </lineage>
</organism>
<dbReference type="Proteomes" id="UP000006727">
    <property type="component" value="Chromosome 5"/>
</dbReference>
<evidence type="ECO:0000313" key="1">
    <source>
        <dbReference type="EMBL" id="PNR53715.1"/>
    </source>
</evidence>
<keyword evidence="3" id="KW-1185">Reference proteome</keyword>
<dbReference type="AlphaFoldDB" id="A0A2K1KIX5"/>